<dbReference type="InterPro" id="IPR019884">
    <property type="entry name" value="YtoQ_family_protein"/>
</dbReference>
<dbReference type="EMBL" id="AGNL01047512">
    <property type="protein sequence ID" value="EJK46828.1"/>
    <property type="molecule type" value="Genomic_DNA"/>
</dbReference>
<dbReference type="Proteomes" id="UP000266841">
    <property type="component" value="Unassembled WGS sequence"/>
</dbReference>
<dbReference type="Pfam" id="PF11071">
    <property type="entry name" value="Nuc_deoxyri_tr3"/>
    <property type="match status" value="1"/>
</dbReference>
<name>K0R2F3_THAOC</name>
<gene>
    <name evidence="1" type="ORF">THAOC_34493</name>
</gene>
<comment type="caution">
    <text evidence="1">The sequence shown here is derived from an EMBL/GenBank/DDBJ whole genome shotgun (WGS) entry which is preliminary data.</text>
</comment>
<accession>K0R2F3</accession>
<reference evidence="1 2" key="1">
    <citation type="journal article" date="2012" name="Genome Biol.">
        <title>Genome and low-iron response of an oceanic diatom adapted to chronic iron limitation.</title>
        <authorList>
            <person name="Lommer M."/>
            <person name="Specht M."/>
            <person name="Roy A.S."/>
            <person name="Kraemer L."/>
            <person name="Andreson R."/>
            <person name="Gutowska M.A."/>
            <person name="Wolf J."/>
            <person name="Bergner S.V."/>
            <person name="Schilhabel M.B."/>
            <person name="Klostermeier U.C."/>
            <person name="Beiko R.G."/>
            <person name="Rosenstiel P."/>
            <person name="Hippler M."/>
            <person name="Laroche J."/>
        </authorList>
    </citation>
    <scope>NUCLEOTIDE SEQUENCE [LARGE SCALE GENOMIC DNA]</scope>
    <source>
        <strain evidence="1 2">CCMP1005</strain>
    </source>
</reference>
<dbReference type="eggNOG" id="ENOG502S12T">
    <property type="taxonomic scope" value="Eukaryota"/>
</dbReference>
<sequence>MEEERRNWDKIGANMNNIRTKTLIKDADIVVVRYRQWNAAFDAGYAAALGKSIITRESPRLRVFHPPEISHMLKEVNASASADANQVVDTLAYVINGDLPEPRDGGDWLPIADRLGAGNPNP</sequence>
<dbReference type="OrthoDB" id="10256869at2759"/>
<keyword evidence="2" id="KW-1185">Reference proteome</keyword>
<proteinExistence type="predicted"/>
<dbReference type="AlphaFoldDB" id="K0R2F3"/>
<evidence type="ECO:0000313" key="2">
    <source>
        <dbReference type="Proteomes" id="UP000266841"/>
    </source>
</evidence>
<organism evidence="1 2">
    <name type="scientific">Thalassiosira oceanica</name>
    <name type="common">Marine diatom</name>
    <dbReference type="NCBI Taxonomy" id="159749"/>
    <lineage>
        <taxon>Eukaryota</taxon>
        <taxon>Sar</taxon>
        <taxon>Stramenopiles</taxon>
        <taxon>Ochrophyta</taxon>
        <taxon>Bacillariophyta</taxon>
        <taxon>Coscinodiscophyceae</taxon>
        <taxon>Thalassiosirophycidae</taxon>
        <taxon>Thalassiosirales</taxon>
        <taxon>Thalassiosiraceae</taxon>
        <taxon>Thalassiosira</taxon>
    </lineage>
</organism>
<protein>
    <submittedName>
        <fullName evidence="1">Uncharacterized protein</fullName>
    </submittedName>
</protein>
<evidence type="ECO:0000313" key="1">
    <source>
        <dbReference type="EMBL" id="EJK46828.1"/>
    </source>
</evidence>